<feature type="transmembrane region" description="Helical" evidence="2">
    <location>
        <begin position="243"/>
        <end position="262"/>
    </location>
</feature>
<feature type="transmembrane region" description="Helical" evidence="2">
    <location>
        <begin position="156"/>
        <end position="176"/>
    </location>
</feature>
<feature type="transmembrane region" description="Helical" evidence="2">
    <location>
        <begin position="354"/>
        <end position="372"/>
    </location>
</feature>
<keyword evidence="4" id="KW-1185">Reference proteome</keyword>
<evidence type="ECO:0000313" key="3">
    <source>
        <dbReference type="EMBL" id="NIJ03404.1"/>
    </source>
</evidence>
<feature type="region of interest" description="Disordered" evidence="1">
    <location>
        <begin position="516"/>
        <end position="537"/>
    </location>
</feature>
<keyword evidence="2" id="KW-0812">Transmembrane</keyword>
<feature type="transmembrane region" description="Helical" evidence="2">
    <location>
        <begin position="214"/>
        <end position="236"/>
    </location>
</feature>
<dbReference type="EMBL" id="JAAOZD010000012">
    <property type="protein sequence ID" value="NIJ03404.1"/>
    <property type="molecule type" value="Genomic_DNA"/>
</dbReference>
<keyword evidence="2" id="KW-1133">Transmembrane helix</keyword>
<feature type="compositionally biased region" description="Gly residues" evidence="1">
    <location>
        <begin position="399"/>
        <end position="429"/>
    </location>
</feature>
<evidence type="ECO:0000256" key="1">
    <source>
        <dbReference type="SAM" id="MobiDB-lite"/>
    </source>
</evidence>
<organism evidence="3 4">
    <name type="scientific">Paenarthrobacter ilicis</name>
    <dbReference type="NCBI Taxonomy" id="43665"/>
    <lineage>
        <taxon>Bacteria</taxon>
        <taxon>Bacillati</taxon>
        <taxon>Actinomycetota</taxon>
        <taxon>Actinomycetes</taxon>
        <taxon>Micrococcales</taxon>
        <taxon>Micrococcaceae</taxon>
        <taxon>Paenarthrobacter</taxon>
    </lineage>
</organism>
<reference evidence="3 4" key="1">
    <citation type="submission" date="2020-03" db="EMBL/GenBank/DDBJ databases">
        <title>Genomic Encyclopedia of Type Strains, Phase III (KMG-III): the genomes of soil and plant-associated and newly described type strains.</title>
        <authorList>
            <person name="Whitman W."/>
        </authorList>
    </citation>
    <scope>NUCLEOTIDE SEQUENCE [LARGE SCALE GENOMIC DNA]</scope>
    <source>
        <strain evidence="3 4">CECT 4207</strain>
    </source>
</reference>
<dbReference type="Proteomes" id="UP000802392">
    <property type="component" value="Unassembled WGS sequence"/>
</dbReference>
<proteinExistence type="predicted"/>
<feature type="transmembrane region" description="Helical" evidence="2">
    <location>
        <begin position="118"/>
        <end position="136"/>
    </location>
</feature>
<feature type="compositionally biased region" description="Low complexity" evidence="1">
    <location>
        <begin position="380"/>
        <end position="398"/>
    </location>
</feature>
<dbReference type="RefSeq" id="WP_243852158.1">
    <property type="nucleotide sequence ID" value="NZ_JAAOZD010000012.1"/>
</dbReference>
<gene>
    <name evidence="3" type="ORF">FHR86_003763</name>
</gene>
<feature type="transmembrane region" description="Helical" evidence="2">
    <location>
        <begin position="274"/>
        <end position="298"/>
    </location>
</feature>
<sequence>MTTPEKVLDYDPKKSVPFCAALSGAGAPASATTWCAGGAAFQDILPIAGVVLRTVMSTQPGGQFVLGAVDTVAFIANAKDGFEKFANSTKEAGVTATNEVLVNLLKVSEFQVDDGFRTTWAIFSGVGIILLTLMFFKLFRDYSDEKIDPDAMRESVLWYAPLAILLALFGPVLGYVGNNALIGLTESISPWTANQIGDFSTSISRFASYESNGVFGPLAAVLLFGLLFVGAWALLGLFALQPLALYLLGVGLALMVGFMIHPEHRGRVAKVGSLWLGIALSKPLLLLIMGALFSFISSRPAFQGEGTSDALVNASSVFIAAAAMVVLAFSPALLFKFVPILPSSATGLGANRPSIAGAAMVAGAGAGIGAMIRQKRTMQAQSGGAAARSGASAGSGQASSGGPGFSAGPDGGLTGGTAGAGAGSGGGRRSAGRTETAATSAGAGQDAPAAPDTRTIGQAQRDDRAGTPSGKAAAAARGGAAALGKGTAAATRGSAKIAAGGATAFLLAGREASRQAAMRGRQGVNSMAPDTDHISGR</sequence>
<feature type="compositionally biased region" description="Low complexity" evidence="1">
    <location>
        <begin position="433"/>
        <end position="452"/>
    </location>
</feature>
<protein>
    <submittedName>
        <fullName evidence="3">Uncharacterized protein</fullName>
    </submittedName>
</protein>
<evidence type="ECO:0000313" key="4">
    <source>
        <dbReference type="Proteomes" id="UP000802392"/>
    </source>
</evidence>
<keyword evidence="2" id="KW-0472">Membrane</keyword>
<feature type="transmembrane region" description="Helical" evidence="2">
    <location>
        <begin position="310"/>
        <end position="334"/>
    </location>
</feature>
<evidence type="ECO:0000256" key="2">
    <source>
        <dbReference type="SAM" id="Phobius"/>
    </source>
</evidence>
<accession>A0ABX0TLE8</accession>
<feature type="region of interest" description="Disordered" evidence="1">
    <location>
        <begin position="379"/>
        <end position="473"/>
    </location>
</feature>
<name>A0ABX0TLE8_9MICC</name>
<comment type="caution">
    <text evidence="3">The sequence shown here is derived from an EMBL/GenBank/DDBJ whole genome shotgun (WGS) entry which is preliminary data.</text>
</comment>